<dbReference type="OrthoDB" id="6027335at2"/>
<dbReference type="Proteomes" id="UP000321583">
    <property type="component" value="Unassembled WGS sequence"/>
</dbReference>
<name>A0A562D3Q0_9GAMM</name>
<keyword evidence="1" id="KW-0732">Signal</keyword>
<dbReference type="PROSITE" id="PS51257">
    <property type="entry name" value="PROKAR_LIPOPROTEIN"/>
    <property type="match status" value="1"/>
</dbReference>
<comment type="caution">
    <text evidence="2">The sequence shown here is derived from an EMBL/GenBank/DDBJ whole genome shotgun (WGS) entry which is preliminary data.</text>
</comment>
<organism evidence="2 3">
    <name type="scientific">Pseudoxanthomonas taiwanensis J19</name>
    <dbReference type="NCBI Taxonomy" id="935569"/>
    <lineage>
        <taxon>Bacteria</taxon>
        <taxon>Pseudomonadati</taxon>
        <taxon>Pseudomonadota</taxon>
        <taxon>Gammaproteobacteria</taxon>
        <taxon>Lysobacterales</taxon>
        <taxon>Lysobacteraceae</taxon>
        <taxon>Pseudoxanthomonas</taxon>
    </lineage>
</organism>
<protein>
    <recommendedName>
        <fullName evidence="4">Lipoprotein</fullName>
    </recommendedName>
</protein>
<feature type="signal peptide" evidence="1">
    <location>
        <begin position="1"/>
        <end position="17"/>
    </location>
</feature>
<sequence>MKNALAAAVLVAVVATAGCSTPAARPQAVLECDYKALKRNAPSGGPALTAVAYGSVKDIPADAVLMSDERLFRSVIVQHLSTSTTPGGTVQVTARLANCTAGPLGVRARVAFLDSNMAPVEAVSAWRPVFLPHGGMAVYQESSLSPKATHYYIELAPN</sequence>
<gene>
    <name evidence="2" type="ORF">L613_007300000060</name>
</gene>
<dbReference type="EMBL" id="VLJS01000106">
    <property type="protein sequence ID" value="TWH04200.1"/>
    <property type="molecule type" value="Genomic_DNA"/>
</dbReference>
<evidence type="ECO:0000313" key="2">
    <source>
        <dbReference type="EMBL" id="TWH04200.1"/>
    </source>
</evidence>
<dbReference type="InterPro" id="IPR038483">
    <property type="entry name" value="YcfL-like_sf"/>
</dbReference>
<proteinExistence type="predicted"/>
<reference evidence="2 3" key="1">
    <citation type="submission" date="2019-07" db="EMBL/GenBank/DDBJ databases">
        <title>Genome sequencing of lignin-degrading bacterial isolates.</title>
        <authorList>
            <person name="Gladden J."/>
        </authorList>
    </citation>
    <scope>NUCLEOTIDE SEQUENCE [LARGE SCALE GENOMIC DNA]</scope>
    <source>
        <strain evidence="2 3">J19</strain>
    </source>
</reference>
<dbReference type="Gene3D" id="2.60.40.3230">
    <property type="match status" value="1"/>
</dbReference>
<keyword evidence="3" id="KW-1185">Reference proteome</keyword>
<dbReference type="AlphaFoldDB" id="A0A562D3Q0"/>
<feature type="chain" id="PRO_5022097116" description="Lipoprotein" evidence="1">
    <location>
        <begin position="18"/>
        <end position="158"/>
    </location>
</feature>
<evidence type="ECO:0008006" key="4">
    <source>
        <dbReference type="Google" id="ProtNLM"/>
    </source>
</evidence>
<dbReference type="RefSeq" id="WP_019397532.1">
    <property type="nucleotide sequence ID" value="NZ_VLJS01000106.1"/>
</dbReference>
<evidence type="ECO:0000256" key="1">
    <source>
        <dbReference type="SAM" id="SignalP"/>
    </source>
</evidence>
<accession>A0A562D3Q0</accession>
<evidence type="ECO:0000313" key="3">
    <source>
        <dbReference type="Proteomes" id="UP000321583"/>
    </source>
</evidence>